<reference evidence="2 3" key="1">
    <citation type="submission" date="2023-08" db="EMBL/GenBank/DDBJ databases">
        <title>Implementing the SeqCode for naming new Mesorhizobium species isolated from Vachellia karroo root nodules.</title>
        <authorList>
            <person name="Van Lill M."/>
        </authorList>
    </citation>
    <scope>NUCLEOTIDE SEQUENCE [LARGE SCALE GENOMIC DNA]</scope>
    <source>
        <strain evidence="2 3">VK22B</strain>
    </source>
</reference>
<comment type="caution">
    <text evidence="2">The sequence shown here is derived from an EMBL/GenBank/DDBJ whole genome shotgun (WGS) entry which is preliminary data.</text>
</comment>
<dbReference type="PANTHER" id="PTHR43236">
    <property type="entry name" value="ANTITOXIN HIGA1"/>
    <property type="match status" value="1"/>
</dbReference>
<accession>A0ABU4Z6T5</accession>
<feature type="domain" description="IrrE N-terminal-like" evidence="1">
    <location>
        <begin position="70"/>
        <end position="166"/>
    </location>
</feature>
<dbReference type="Pfam" id="PF06114">
    <property type="entry name" value="Peptidase_M78"/>
    <property type="match status" value="1"/>
</dbReference>
<organism evidence="2 3">
    <name type="scientific">Mesorhizobium captivum</name>
    <dbReference type="NCBI Taxonomy" id="3072319"/>
    <lineage>
        <taxon>Bacteria</taxon>
        <taxon>Pseudomonadati</taxon>
        <taxon>Pseudomonadota</taxon>
        <taxon>Alphaproteobacteria</taxon>
        <taxon>Hyphomicrobiales</taxon>
        <taxon>Phyllobacteriaceae</taxon>
        <taxon>Mesorhizobium</taxon>
    </lineage>
</organism>
<evidence type="ECO:0000259" key="1">
    <source>
        <dbReference type="Pfam" id="PF06114"/>
    </source>
</evidence>
<evidence type="ECO:0000313" key="2">
    <source>
        <dbReference type="EMBL" id="MDX8494631.1"/>
    </source>
</evidence>
<dbReference type="InterPro" id="IPR010359">
    <property type="entry name" value="IrrE_HExxH"/>
</dbReference>
<dbReference type="InterPro" id="IPR052345">
    <property type="entry name" value="Rad_response_metalloprotease"/>
</dbReference>
<dbReference type="RefSeq" id="WP_320228451.1">
    <property type="nucleotide sequence ID" value="NZ_JAVIJC010000028.1"/>
</dbReference>
<dbReference type="Gene3D" id="1.10.10.2910">
    <property type="match status" value="1"/>
</dbReference>
<gene>
    <name evidence="2" type="ORF">RFN29_23960</name>
</gene>
<keyword evidence="3" id="KW-1185">Reference proteome</keyword>
<evidence type="ECO:0000313" key="3">
    <source>
        <dbReference type="Proteomes" id="UP001271249"/>
    </source>
</evidence>
<dbReference type="EMBL" id="JAVIJC010000028">
    <property type="protein sequence ID" value="MDX8494631.1"/>
    <property type="molecule type" value="Genomic_DNA"/>
</dbReference>
<dbReference type="PANTHER" id="PTHR43236:SF1">
    <property type="entry name" value="BLL7220 PROTEIN"/>
    <property type="match status" value="1"/>
</dbReference>
<proteinExistence type="predicted"/>
<dbReference type="Proteomes" id="UP001271249">
    <property type="component" value="Unassembled WGS sequence"/>
</dbReference>
<protein>
    <submittedName>
        <fullName evidence="2">ImmA/IrrE family metallo-endopeptidase</fullName>
    </submittedName>
</protein>
<sequence length="191" mass="20633">MAFRHGFKADANRIALKVREQMGLGLTDPIDPIAICAEFDIVLLRLSELECDTAAFLGGQRSAFSAVTVPCGATTAIVHNDTHHPDRQRSNICHELAHCFLGHKCTPPLTEEGARARDGGVEAEANYLGGCLLISNEAALHIVSQGLIPFAKQLYGVSQPMLDYRLRVSGAHTIYARKLGAGSRNRARAIS</sequence>
<name>A0ABU4Z6T5_9HYPH</name>